<dbReference type="Proteomes" id="UP001056120">
    <property type="component" value="Linkage Group LG06"/>
</dbReference>
<organism evidence="1 2">
    <name type="scientific">Smallanthus sonchifolius</name>
    <dbReference type="NCBI Taxonomy" id="185202"/>
    <lineage>
        <taxon>Eukaryota</taxon>
        <taxon>Viridiplantae</taxon>
        <taxon>Streptophyta</taxon>
        <taxon>Embryophyta</taxon>
        <taxon>Tracheophyta</taxon>
        <taxon>Spermatophyta</taxon>
        <taxon>Magnoliopsida</taxon>
        <taxon>eudicotyledons</taxon>
        <taxon>Gunneridae</taxon>
        <taxon>Pentapetalae</taxon>
        <taxon>asterids</taxon>
        <taxon>campanulids</taxon>
        <taxon>Asterales</taxon>
        <taxon>Asteraceae</taxon>
        <taxon>Asteroideae</taxon>
        <taxon>Heliantheae alliance</taxon>
        <taxon>Millerieae</taxon>
        <taxon>Smallanthus</taxon>
    </lineage>
</organism>
<evidence type="ECO:0000313" key="1">
    <source>
        <dbReference type="EMBL" id="KAI3814214.1"/>
    </source>
</evidence>
<keyword evidence="2" id="KW-1185">Reference proteome</keyword>
<reference evidence="2" key="1">
    <citation type="journal article" date="2022" name="Mol. Ecol. Resour.">
        <title>The genomes of chicory, endive, great burdock and yacon provide insights into Asteraceae palaeo-polyploidization history and plant inulin production.</title>
        <authorList>
            <person name="Fan W."/>
            <person name="Wang S."/>
            <person name="Wang H."/>
            <person name="Wang A."/>
            <person name="Jiang F."/>
            <person name="Liu H."/>
            <person name="Zhao H."/>
            <person name="Xu D."/>
            <person name="Zhang Y."/>
        </authorList>
    </citation>
    <scope>NUCLEOTIDE SEQUENCE [LARGE SCALE GENOMIC DNA]</scope>
    <source>
        <strain evidence="2">cv. Yunnan</strain>
    </source>
</reference>
<sequence length="67" mass="7298">MIPQEDVVTSYVSCTSVYANSVSDSENSENGSVEKGVDSVIVEVEELSEELCVPKNEDISRENCILV</sequence>
<name>A0ACB9J1N4_9ASTR</name>
<comment type="caution">
    <text evidence="1">The sequence shown here is derived from an EMBL/GenBank/DDBJ whole genome shotgun (WGS) entry which is preliminary data.</text>
</comment>
<proteinExistence type="predicted"/>
<dbReference type="EMBL" id="CM042023">
    <property type="protein sequence ID" value="KAI3814214.1"/>
    <property type="molecule type" value="Genomic_DNA"/>
</dbReference>
<evidence type="ECO:0000313" key="2">
    <source>
        <dbReference type="Proteomes" id="UP001056120"/>
    </source>
</evidence>
<reference evidence="1 2" key="2">
    <citation type="journal article" date="2022" name="Mol. Ecol. Resour.">
        <title>The genomes of chicory, endive, great burdock and yacon provide insights into Asteraceae paleo-polyploidization history and plant inulin production.</title>
        <authorList>
            <person name="Fan W."/>
            <person name="Wang S."/>
            <person name="Wang H."/>
            <person name="Wang A."/>
            <person name="Jiang F."/>
            <person name="Liu H."/>
            <person name="Zhao H."/>
            <person name="Xu D."/>
            <person name="Zhang Y."/>
        </authorList>
    </citation>
    <scope>NUCLEOTIDE SEQUENCE [LARGE SCALE GENOMIC DNA]</scope>
    <source>
        <strain evidence="2">cv. Yunnan</strain>
        <tissue evidence="1">Leaves</tissue>
    </source>
</reference>
<protein>
    <submittedName>
        <fullName evidence="1">Uncharacterized protein</fullName>
    </submittedName>
</protein>
<gene>
    <name evidence="1" type="ORF">L1987_18962</name>
</gene>
<accession>A0ACB9J1N4</accession>